<sequence>MDEAGLNRAPTSDRVNNTRTDTGGARTREVRLQEAVGHGDLGRDPALGKSGLSGVLSERDARSQEAGSEGKMLRSEGKGRKTNLLILGLGNTLLCDDGIGIYLGRLVSALLAEEDDLPGAAPDFVELSLAGLQLLDYISGYERLVIIDAIQTADGAAGQLYTFGEEVLAGTVRLTSVHDINLATALQLGRRLGMKIPSQVLIYAVEAKDVFTFQESCTQELSAAIPELAARISRDIREKLAG</sequence>
<dbReference type="PANTHER" id="PTHR30302:SF1">
    <property type="entry name" value="HYDROGENASE 2 MATURATION PROTEASE"/>
    <property type="match status" value="1"/>
</dbReference>
<dbReference type="RefSeq" id="WP_240983958.1">
    <property type="nucleotide sequence ID" value="NZ_CDGJ01000134.1"/>
</dbReference>
<evidence type="ECO:0000256" key="2">
    <source>
        <dbReference type="ARBA" id="ARBA00022670"/>
    </source>
</evidence>
<gene>
    <name evidence="6" type="ORF">DEACI_0912</name>
    <name evidence="7" type="ORF">DEACI_4123</name>
</gene>
<dbReference type="GO" id="GO:0004190">
    <property type="term" value="F:aspartic-type endopeptidase activity"/>
    <property type="evidence" value="ECO:0007669"/>
    <property type="project" value="UniProtKB-KW"/>
</dbReference>
<dbReference type="Proteomes" id="UP001071230">
    <property type="component" value="Unassembled WGS sequence"/>
</dbReference>
<feature type="compositionally biased region" description="Polar residues" evidence="5">
    <location>
        <begin position="9"/>
        <end position="21"/>
    </location>
</feature>
<evidence type="ECO:0000256" key="3">
    <source>
        <dbReference type="ARBA" id="ARBA00022750"/>
    </source>
</evidence>
<dbReference type="EMBL" id="LR746496">
    <property type="protein sequence ID" value="CAA7600260.1"/>
    <property type="molecule type" value="Genomic_DNA"/>
</dbReference>
<comment type="similarity">
    <text evidence="1">Belongs to the peptidase A31 family.</text>
</comment>
<dbReference type="GO" id="GO:0016485">
    <property type="term" value="P:protein processing"/>
    <property type="evidence" value="ECO:0007669"/>
    <property type="project" value="TreeGrafter"/>
</dbReference>
<dbReference type="CDD" id="cd00518">
    <property type="entry name" value="H2MP"/>
    <property type="match status" value="1"/>
</dbReference>
<dbReference type="InterPro" id="IPR023430">
    <property type="entry name" value="Pept_HybD-like_dom_sf"/>
</dbReference>
<evidence type="ECO:0000313" key="6">
    <source>
        <dbReference type="EMBL" id="CAA7600260.1"/>
    </source>
</evidence>
<dbReference type="Proteomes" id="UP000836597">
    <property type="component" value="Chromosome"/>
</dbReference>
<keyword evidence="2 7" id="KW-0645">Protease</keyword>
<dbReference type="GO" id="GO:0008047">
    <property type="term" value="F:enzyme activator activity"/>
    <property type="evidence" value="ECO:0007669"/>
    <property type="project" value="InterPro"/>
</dbReference>
<evidence type="ECO:0000256" key="5">
    <source>
        <dbReference type="SAM" id="MobiDB-lite"/>
    </source>
</evidence>
<proteinExistence type="inferred from homology"/>
<evidence type="ECO:0000256" key="4">
    <source>
        <dbReference type="ARBA" id="ARBA00022801"/>
    </source>
</evidence>
<dbReference type="PANTHER" id="PTHR30302">
    <property type="entry name" value="HYDROGENASE 1 MATURATION PROTEASE"/>
    <property type="match status" value="1"/>
</dbReference>
<accession>A0A8S0X3P0</accession>
<reference evidence="7" key="1">
    <citation type="submission" date="2014-11" db="EMBL/GenBank/DDBJ databases">
        <authorList>
            <person name="Hornung B.V."/>
        </authorList>
    </citation>
    <scope>NUCLEOTIDE SEQUENCE</scope>
    <source>
        <strain evidence="7">INE</strain>
    </source>
</reference>
<feature type="region of interest" description="Disordered" evidence="5">
    <location>
        <begin position="1"/>
        <end position="75"/>
    </location>
</feature>
<evidence type="ECO:0000313" key="7">
    <source>
        <dbReference type="EMBL" id="CEJ09638.1"/>
    </source>
</evidence>
<protein>
    <submittedName>
        <fullName evidence="7">Hydrogenase maturation protease</fullName>
    </submittedName>
    <submittedName>
        <fullName evidence="6">Peptidase HybD-like domain protein</fullName>
        <ecNumber evidence="6">3.4.-.-</ecNumber>
    </submittedName>
</protein>
<dbReference type="InterPro" id="IPR000671">
    <property type="entry name" value="Peptidase_A31"/>
</dbReference>
<dbReference type="AlphaFoldDB" id="A0A8S0X3P0"/>
<dbReference type="PRINTS" id="PR00446">
    <property type="entry name" value="HYDRGNUPTAKE"/>
</dbReference>
<dbReference type="EC" id="3.4.-.-" evidence="6"/>
<organism evidence="6">
    <name type="scientific">Acididesulfobacillus acetoxydans</name>
    <dbReference type="NCBI Taxonomy" id="1561005"/>
    <lineage>
        <taxon>Bacteria</taxon>
        <taxon>Bacillati</taxon>
        <taxon>Bacillota</taxon>
        <taxon>Clostridia</taxon>
        <taxon>Eubacteriales</taxon>
        <taxon>Peptococcaceae</taxon>
        <taxon>Acididesulfobacillus</taxon>
    </lineage>
</organism>
<name>A0A8S0X3P0_9FIRM</name>
<keyword evidence="3" id="KW-0064">Aspartyl protease</keyword>
<dbReference type="SUPFAM" id="SSF53163">
    <property type="entry name" value="HybD-like"/>
    <property type="match status" value="1"/>
</dbReference>
<dbReference type="NCBIfam" id="TIGR00072">
    <property type="entry name" value="hydrog_prot"/>
    <property type="match status" value="1"/>
</dbReference>
<keyword evidence="4 6" id="KW-0378">Hydrolase</keyword>
<dbReference type="KEGG" id="aacx:DEACI_0912"/>
<evidence type="ECO:0000313" key="8">
    <source>
        <dbReference type="Proteomes" id="UP001071230"/>
    </source>
</evidence>
<dbReference type="Gene3D" id="3.40.50.1450">
    <property type="entry name" value="HybD-like"/>
    <property type="match status" value="1"/>
</dbReference>
<keyword evidence="8" id="KW-1185">Reference proteome</keyword>
<evidence type="ECO:0000256" key="1">
    <source>
        <dbReference type="ARBA" id="ARBA00006814"/>
    </source>
</evidence>
<dbReference type="Pfam" id="PF01750">
    <property type="entry name" value="HycI"/>
    <property type="match status" value="1"/>
</dbReference>
<reference evidence="6" key="2">
    <citation type="submission" date="2020-01" db="EMBL/GenBank/DDBJ databases">
        <authorList>
            <person name="Hornung B."/>
        </authorList>
    </citation>
    <scope>NUCLEOTIDE SEQUENCE</scope>
    <source>
        <strain evidence="6">PacBioINE</strain>
    </source>
</reference>
<dbReference type="EMBL" id="CDGJ01000134">
    <property type="protein sequence ID" value="CEJ09638.1"/>
    <property type="molecule type" value="Genomic_DNA"/>
</dbReference>